<evidence type="ECO:0000259" key="1">
    <source>
        <dbReference type="Pfam" id="PF13568"/>
    </source>
</evidence>
<proteinExistence type="predicted"/>
<sequence>MKNKSKRKWLLTIFLVVSGYFVSLVQVHAQDKIQYSFDLGFTISYFDQKNAPYPTPELVDEFDKSSRTSFEIGGNAAYALSNALSLSSGLRYTERGGAYKTKNPDFVYVNQITGNQVDDAYNYLRYRLVYLEIPVLVKLDVFDVFNIEANDSKLRIFGGVSGMLNIGSKLRYNIFEGSSDADEKWEADKLDGAESLVLSWTGGVEWNGGPLIFYARYSKNLGDIYDITEPGFENFDVEMTTISFGMGINLN</sequence>
<gene>
    <name evidence="2" type="ORF">QQ020_31725</name>
</gene>
<dbReference type="InterPro" id="IPR025665">
    <property type="entry name" value="Beta-barrel_OMP_2"/>
</dbReference>
<comment type="caution">
    <text evidence="2">The sequence shown here is derived from an EMBL/GenBank/DDBJ whole genome shotgun (WGS) entry which is preliminary data.</text>
</comment>
<accession>A0ABT8LFY7</accession>
<keyword evidence="3" id="KW-1185">Reference proteome</keyword>
<name>A0ABT8LFY7_9BACT</name>
<dbReference type="EMBL" id="JAUJEB010000010">
    <property type="protein sequence ID" value="MDN5216682.1"/>
    <property type="molecule type" value="Genomic_DNA"/>
</dbReference>
<dbReference type="RefSeq" id="WP_346762020.1">
    <property type="nucleotide sequence ID" value="NZ_JAUJEB010000010.1"/>
</dbReference>
<organism evidence="2 3">
    <name type="scientific">Agaribacillus aureus</name>
    <dbReference type="NCBI Taxonomy" id="3051825"/>
    <lineage>
        <taxon>Bacteria</taxon>
        <taxon>Pseudomonadati</taxon>
        <taxon>Bacteroidota</taxon>
        <taxon>Cytophagia</taxon>
        <taxon>Cytophagales</taxon>
        <taxon>Splendidivirgaceae</taxon>
        <taxon>Agaribacillus</taxon>
    </lineage>
</organism>
<evidence type="ECO:0000313" key="2">
    <source>
        <dbReference type="EMBL" id="MDN5216682.1"/>
    </source>
</evidence>
<dbReference type="Pfam" id="PF13568">
    <property type="entry name" value="OMP_b-brl_2"/>
    <property type="match status" value="1"/>
</dbReference>
<protein>
    <submittedName>
        <fullName evidence="2">Porin family protein</fullName>
    </submittedName>
</protein>
<evidence type="ECO:0000313" key="3">
    <source>
        <dbReference type="Proteomes" id="UP001172083"/>
    </source>
</evidence>
<feature type="domain" description="Outer membrane protein beta-barrel" evidence="1">
    <location>
        <begin position="29"/>
        <end position="225"/>
    </location>
</feature>
<reference evidence="2" key="1">
    <citation type="submission" date="2023-06" db="EMBL/GenBank/DDBJ databases">
        <title>Genomic of Agaribacillus aureum.</title>
        <authorList>
            <person name="Wang G."/>
        </authorList>
    </citation>
    <scope>NUCLEOTIDE SEQUENCE</scope>
    <source>
        <strain evidence="2">BMA12</strain>
    </source>
</reference>
<dbReference type="Proteomes" id="UP001172083">
    <property type="component" value="Unassembled WGS sequence"/>
</dbReference>